<proteinExistence type="predicted"/>
<sequence>MSFSSCPYQFHKHSNLVFTVFMCCTDRACR</sequence>
<protein>
    <submittedName>
        <fullName evidence="1">Uncharacterized protein</fullName>
    </submittedName>
</protein>
<evidence type="ECO:0000313" key="1">
    <source>
        <dbReference type="EMBL" id="JAH48547.1"/>
    </source>
</evidence>
<dbReference type="EMBL" id="GBXM01060030">
    <property type="protein sequence ID" value="JAH48547.1"/>
    <property type="molecule type" value="Transcribed_RNA"/>
</dbReference>
<reference evidence="1" key="2">
    <citation type="journal article" date="2015" name="Fish Shellfish Immunol.">
        <title>Early steps in the European eel (Anguilla anguilla)-Vibrio vulnificus interaction in the gills: Role of the RtxA13 toxin.</title>
        <authorList>
            <person name="Callol A."/>
            <person name="Pajuelo D."/>
            <person name="Ebbesson L."/>
            <person name="Teles M."/>
            <person name="MacKenzie S."/>
            <person name="Amaro C."/>
        </authorList>
    </citation>
    <scope>NUCLEOTIDE SEQUENCE</scope>
</reference>
<reference evidence="1" key="1">
    <citation type="submission" date="2014-11" db="EMBL/GenBank/DDBJ databases">
        <authorList>
            <person name="Amaro Gonzalez C."/>
        </authorList>
    </citation>
    <scope>NUCLEOTIDE SEQUENCE</scope>
</reference>
<name>A0A0E9T520_ANGAN</name>
<organism evidence="1">
    <name type="scientific">Anguilla anguilla</name>
    <name type="common">European freshwater eel</name>
    <name type="synonym">Muraena anguilla</name>
    <dbReference type="NCBI Taxonomy" id="7936"/>
    <lineage>
        <taxon>Eukaryota</taxon>
        <taxon>Metazoa</taxon>
        <taxon>Chordata</taxon>
        <taxon>Craniata</taxon>
        <taxon>Vertebrata</taxon>
        <taxon>Euteleostomi</taxon>
        <taxon>Actinopterygii</taxon>
        <taxon>Neopterygii</taxon>
        <taxon>Teleostei</taxon>
        <taxon>Anguilliformes</taxon>
        <taxon>Anguillidae</taxon>
        <taxon>Anguilla</taxon>
    </lineage>
</organism>
<dbReference type="AlphaFoldDB" id="A0A0E9T520"/>
<accession>A0A0E9T520</accession>